<sequence length="746" mass="82004">MPATSRFGSILRSTLFMFLTSLGALLGYWTILKHTSLVAAFAPTLSNAQSPFIKPPVALNPNHTNIIASDVITLFYNGTGPVPDYDETSPIPPPITPFTESQIEDSLSSELLAINNTSFYPDNCSKCLAATQLLHVAAISQSVSVFTNVLIKACNVLPLIKSNIRASSCESEFSGVASFGPYLAQMFAKMSLTTGDMYTVCSIQYPLCEALPPMLIDESLYFDPKPETAEIAPEPSGETFDVLHLSDWHLDPRYDIGSEANCTGYLCCRPYSQNDNLLTYRSNASQPASRFGSFFCDSPADLALSAFSDMPDFVDMDELAFTIFTGDIVSHDAEDVLSQAYVAYEEEMTYLVFKKMLGKTPVYAALGNHDSLPTGYNLPHSMDIDPSNSSSNIHQWNYDLVSSLWSRHSWLNDSEAEFAKTHYGAYATTTAQGLRVISLNSDFWYKANIFNYVNVSNPDPSGILKWLADELSACERRGQRAWIIAHVLSGYDGSAPLPNPTALFYSIVRRFSPATIAAIFFGHTHQDQLQIFYDFLPSPLQTGSDTGKPSTLRDTTLVDFDSPLQVSYIGPSITPLTGLNSGYRVYQVDAKTFSVMGAQTYIANISNSLAWKKPVWELEYDTRKEYANEVDGGEAGVDSNAVAGRGVPWPSTSPLNATFWHRVTEKMLTQSSTAFDQEYASPSLLDLYNTYESKSSSAKTRRGAGDISPVQKVCFIRAGSWALGTQCNKGLGNDARGERERAFGMV</sequence>
<protein>
    <submittedName>
        <fullName evidence="4">Sphingomyelin phosphodiesterase</fullName>
    </submittedName>
</protein>
<dbReference type="CDD" id="cd00842">
    <property type="entry name" value="MPP_ASMase"/>
    <property type="match status" value="1"/>
</dbReference>
<name>A0AAN6DTZ8_9EURO</name>
<dbReference type="InterPro" id="IPR029052">
    <property type="entry name" value="Metallo-depent_PP-like"/>
</dbReference>
<keyword evidence="1" id="KW-0378">Hydrolase</keyword>
<evidence type="ECO:0000259" key="3">
    <source>
        <dbReference type="Pfam" id="PF00149"/>
    </source>
</evidence>
<dbReference type="SUPFAM" id="SSF56300">
    <property type="entry name" value="Metallo-dependent phosphatases"/>
    <property type="match status" value="1"/>
</dbReference>
<dbReference type="InterPro" id="IPR004843">
    <property type="entry name" value="Calcineurin-like_PHP"/>
</dbReference>
<evidence type="ECO:0000256" key="2">
    <source>
        <dbReference type="ARBA" id="ARBA00023180"/>
    </source>
</evidence>
<dbReference type="Proteomes" id="UP001203852">
    <property type="component" value="Unassembled WGS sequence"/>
</dbReference>
<feature type="domain" description="Calcineurin-like phosphoesterase" evidence="3">
    <location>
        <begin position="242"/>
        <end position="526"/>
    </location>
</feature>
<reference evidence="4" key="1">
    <citation type="journal article" date="2022" name="bioRxiv">
        <title>Deciphering the potential niche of two novel black yeast fungi from a biological soil crust based on their genomes, phenotypes, and melanin regulation.</title>
        <authorList>
            <consortium name="DOE Joint Genome Institute"/>
            <person name="Carr E.C."/>
            <person name="Barton Q."/>
            <person name="Grambo S."/>
            <person name="Sullivan M."/>
            <person name="Renfro C.M."/>
            <person name="Kuo A."/>
            <person name="Pangilinan J."/>
            <person name="Lipzen A."/>
            <person name="Keymanesh K."/>
            <person name="Savage E."/>
            <person name="Barry K."/>
            <person name="Grigoriev I.V."/>
            <person name="Riekhof W.R."/>
            <person name="Harris S.S."/>
        </authorList>
    </citation>
    <scope>NUCLEOTIDE SEQUENCE</scope>
    <source>
        <strain evidence="4">JF 03-4F</strain>
    </source>
</reference>
<dbReference type="Gene3D" id="3.60.21.10">
    <property type="match status" value="1"/>
</dbReference>
<proteinExistence type="predicted"/>
<dbReference type="EMBL" id="MU404356">
    <property type="protein sequence ID" value="KAI1611607.1"/>
    <property type="molecule type" value="Genomic_DNA"/>
</dbReference>
<keyword evidence="2" id="KW-0325">Glycoprotein</keyword>
<accession>A0AAN6DTZ8</accession>
<dbReference type="AlphaFoldDB" id="A0AAN6DTZ8"/>
<evidence type="ECO:0000313" key="4">
    <source>
        <dbReference type="EMBL" id="KAI1611607.1"/>
    </source>
</evidence>
<comment type="caution">
    <text evidence="4">The sequence shown here is derived from an EMBL/GenBank/DDBJ whole genome shotgun (WGS) entry which is preliminary data.</text>
</comment>
<dbReference type="Pfam" id="PF00149">
    <property type="entry name" value="Metallophos"/>
    <property type="match status" value="1"/>
</dbReference>
<evidence type="ECO:0000256" key="1">
    <source>
        <dbReference type="ARBA" id="ARBA00022801"/>
    </source>
</evidence>
<gene>
    <name evidence="4" type="ORF">EDD36DRAFT_441789</name>
</gene>
<dbReference type="InterPro" id="IPR041805">
    <property type="entry name" value="ASMase/PPN1_MPP"/>
</dbReference>
<dbReference type="PANTHER" id="PTHR10340:SF27">
    <property type="entry name" value="ACL091CP"/>
    <property type="match status" value="1"/>
</dbReference>
<organism evidence="4 5">
    <name type="scientific">Exophiala viscosa</name>
    <dbReference type="NCBI Taxonomy" id="2486360"/>
    <lineage>
        <taxon>Eukaryota</taxon>
        <taxon>Fungi</taxon>
        <taxon>Dikarya</taxon>
        <taxon>Ascomycota</taxon>
        <taxon>Pezizomycotina</taxon>
        <taxon>Eurotiomycetes</taxon>
        <taxon>Chaetothyriomycetidae</taxon>
        <taxon>Chaetothyriales</taxon>
        <taxon>Herpotrichiellaceae</taxon>
        <taxon>Exophiala</taxon>
    </lineage>
</organism>
<dbReference type="PANTHER" id="PTHR10340">
    <property type="entry name" value="SPHINGOMYELIN PHOSPHODIESTERASE"/>
    <property type="match status" value="1"/>
</dbReference>
<keyword evidence="5" id="KW-1185">Reference proteome</keyword>
<dbReference type="GO" id="GO:0008081">
    <property type="term" value="F:phosphoric diester hydrolase activity"/>
    <property type="evidence" value="ECO:0007669"/>
    <property type="project" value="TreeGrafter"/>
</dbReference>
<evidence type="ECO:0000313" key="5">
    <source>
        <dbReference type="Proteomes" id="UP001203852"/>
    </source>
</evidence>